<dbReference type="EnsemblMetazoa" id="ACHR004055-RA">
    <property type="protein sequence ID" value="ACHR004055-PA"/>
    <property type="gene ID" value="ACHR004055"/>
</dbReference>
<organism evidence="2 3">
    <name type="scientific">Anopheles christyi</name>
    <dbReference type="NCBI Taxonomy" id="43041"/>
    <lineage>
        <taxon>Eukaryota</taxon>
        <taxon>Metazoa</taxon>
        <taxon>Ecdysozoa</taxon>
        <taxon>Arthropoda</taxon>
        <taxon>Hexapoda</taxon>
        <taxon>Insecta</taxon>
        <taxon>Pterygota</taxon>
        <taxon>Neoptera</taxon>
        <taxon>Endopterygota</taxon>
        <taxon>Diptera</taxon>
        <taxon>Nematocera</taxon>
        <taxon>Culicoidea</taxon>
        <taxon>Culicidae</taxon>
        <taxon>Anophelinae</taxon>
        <taxon>Anopheles</taxon>
    </lineage>
</organism>
<keyword evidence="3" id="KW-1185">Reference proteome</keyword>
<protein>
    <submittedName>
        <fullName evidence="2">Uncharacterized protein</fullName>
    </submittedName>
</protein>
<reference evidence="2" key="2">
    <citation type="submission" date="2020-05" db="UniProtKB">
        <authorList>
            <consortium name="EnsemblMetazoa"/>
        </authorList>
    </citation>
    <scope>IDENTIFICATION</scope>
    <source>
        <strain evidence="2">ACHKN1017</strain>
    </source>
</reference>
<dbReference type="VEuPathDB" id="VectorBase:ACHR004055"/>
<feature type="compositionally biased region" description="Polar residues" evidence="1">
    <location>
        <begin position="69"/>
        <end position="87"/>
    </location>
</feature>
<feature type="region of interest" description="Disordered" evidence="1">
    <location>
        <begin position="62"/>
        <end position="87"/>
    </location>
</feature>
<evidence type="ECO:0000313" key="3">
    <source>
        <dbReference type="Proteomes" id="UP000075881"/>
    </source>
</evidence>
<reference evidence="3" key="1">
    <citation type="submission" date="2013-03" db="EMBL/GenBank/DDBJ databases">
        <title>The Genome Sequence of Anopheles christyi ACHKN1017.</title>
        <authorList>
            <consortium name="The Broad Institute Genomics Platform"/>
            <person name="Neafsey D.E."/>
            <person name="Besansky N."/>
            <person name="Walker B."/>
            <person name="Young S.K."/>
            <person name="Zeng Q."/>
            <person name="Gargeya S."/>
            <person name="Fitzgerald M."/>
            <person name="Haas B."/>
            <person name="Abouelleil A."/>
            <person name="Allen A.W."/>
            <person name="Alvarado L."/>
            <person name="Arachchi H.M."/>
            <person name="Berlin A.M."/>
            <person name="Chapman S.B."/>
            <person name="Gainer-Dewar J."/>
            <person name="Goldberg J."/>
            <person name="Griggs A."/>
            <person name="Gujja S."/>
            <person name="Hansen M."/>
            <person name="Howarth C."/>
            <person name="Imamovic A."/>
            <person name="Ireland A."/>
            <person name="Larimer J."/>
            <person name="McCowan C."/>
            <person name="Murphy C."/>
            <person name="Pearson M."/>
            <person name="Poon T.W."/>
            <person name="Priest M."/>
            <person name="Roberts A."/>
            <person name="Saif S."/>
            <person name="Shea T."/>
            <person name="Sisk P."/>
            <person name="Sykes S."/>
            <person name="Wortman J."/>
            <person name="Nusbaum C."/>
            <person name="Birren B."/>
        </authorList>
    </citation>
    <scope>NUCLEOTIDE SEQUENCE [LARGE SCALE GENOMIC DNA]</scope>
    <source>
        <strain evidence="3">ACHKN1017</strain>
    </source>
</reference>
<accession>A0A182JZX3</accession>
<evidence type="ECO:0000256" key="1">
    <source>
        <dbReference type="SAM" id="MobiDB-lite"/>
    </source>
</evidence>
<proteinExistence type="predicted"/>
<dbReference type="AlphaFoldDB" id="A0A182JZX3"/>
<evidence type="ECO:0000313" key="2">
    <source>
        <dbReference type="EnsemblMetazoa" id="ACHR004055-PA"/>
    </source>
</evidence>
<sequence>MATILSVTRHGALFRPSVPNVWLLTWLVSYQRKSTNISAVDSFISELMDSKKLKWKVLNSRHRNGQPKLPNQNAESTPSELAASIRTSTESVKRSSFRLSELYNELTNNPLVVNISQMEVTQVDHLLETALKEQNTEDVKLLLVQILEYEKLPSLPVLNAVLKHLSHQTDTDTIERLGVLYRKFHPEWENTAFGRLEHFKALGQWKRGNTLKSLDAFRSIMVECSEEKLITIDHMLLEIIDETIGKKSEAVLLAVMQLCEFSLTELRHEFPICYVWEKSFLSAWHSDQEAAKTLFDRHEALRKAISIRIANVCYKLLYDNNVEKVYQLIELFLKHEMTVDCTAMLIRLFEYQYWRKNLRGCSEIMQSAIDLNISLPEMCNRQLLELLLGRSPTEAVQRESWKTSKDLKPNKYTLKF</sequence>
<dbReference type="Proteomes" id="UP000075881">
    <property type="component" value="Unassembled WGS sequence"/>
</dbReference>
<name>A0A182JZX3_9DIPT</name>